<organism evidence="1 2">
    <name type="scientific">Colletotrichum higginsianum (strain IMI 349063)</name>
    <name type="common">Crucifer anthracnose fungus</name>
    <dbReference type="NCBI Taxonomy" id="759273"/>
    <lineage>
        <taxon>Eukaryota</taxon>
        <taxon>Fungi</taxon>
        <taxon>Dikarya</taxon>
        <taxon>Ascomycota</taxon>
        <taxon>Pezizomycotina</taxon>
        <taxon>Sordariomycetes</taxon>
        <taxon>Hypocreomycetidae</taxon>
        <taxon>Glomerellales</taxon>
        <taxon>Glomerellaceae</taxon>
        <taxon>Colletotrichum</taxon>
        <taxon>Colletotrichum destructivum species complex</taxon>
    </lineage>
</organism>
<sequence length="105" mass="11423">NSDSVSVCFSNPRSVQGGSETPCCVGGLKLDALWLTPSWPPNDTAPARPRGLPGYARSSSTTTTAGLTARWPHDLIPQGYHTEYCVCYWRIMPLMVWPLGIPGDM</sequence>
<reference evidence="2" key="1">
    <citation type="journal article" date="2012" name="Nat. Genet.">
        <title>Lifestyle transitions in plant pathogenic Colletotrichum fungi deciphered by genome and transcriptome analyses.</title>
        <authorList>
            <person name="O'Connell R.J."/>
            <person name="Thon M.R."/>
            <person name="Hacquard S."/>
            <person name="Amyotte S.G."/>
            <person name="Kleemann J."/>
            <person name="Torres M.F."/>
            <person name="Damm U."/>
            <person name="Buiate E.A."/>
            <person name="Epstein L."/>
            <person name="Alkan N."/>
            <person name="Altmueller J."/>
            <person name="Alvarado-Balderrama L."/>
            <person name="Bauser C.A."/>
            <person name="Becker C."/>
            <person name="Birren B.W."/>
            <person name="Chen Z."/>
            <person name="Choi J."/>
            <person name="Crouch J.A."/>
            <person name="Duvick J.P."/>
            <person name="Farman M.A."/>
            <person name="Gan P."/>
            <person name="Heiman D."/>
            <person name="Henrissat B."/>
            <person name="Howard R.J."/>
            <person name="Kabbage M."/>
            <person name="Koch C."/>
            <person name="Kracher B."/>
            <person name="Kubo Y."/>
            <person name="Law A.D."/>
            <person name="Lebrun M.-H."/>
            <person name="Lee Y.-H."/>
            <person name="Miyara I."/>
            <person name="Moore N."/>
            <person name="Neumann U."/>
            <person name="Nordstroem K."/>
            <person name="Panaccione D.G."/>
            <person name="Panstruga R."/>
            <person name="Place M."/>
            <person name="Proctor R.H."/>
            <person name="Prusky D."/>
            <person name="Rech G."/>
            <person name="Reinhardt R."/>
            <person name="Rollins J.A."/>
            <person name="Rounsley S."/>
            <person name="Schardl C.L."/>
            <person name="Schwartz D.C."/>
            <person name="Shenoy N."/>
            <person name="Shirasu K."/>
            <person name="Sikhakolli U.R."/>
            <person name="Stueber K."/>
            <person name="Sukno S.A."/>
            <person name="Sweigard J.A."/>
            <person name="Takano Y."/>
            <person name="Takahara H."/>
            <person name="Trail F."/>
            <person name="van der Does H.C."/>
            <person name="Voll L.M."/>
            <person name="Will I."/>
            <person name="Young S."/>
            <person name="Zeng Q."/>
            <person name="Zhang J."/>
            <person name="Zhou S."/>
            <person name="Dickman M.B."/>
            <person name="Schulze-Lefert P."/>
            <person name="Ver Loren van Themaat E."/>
            <person name="Ma L.-J."/>
            <person name="Vaillancourt L.J."/>
        </authorList>
    </citation>
    <scope>NUCLEOTIDE SEQUENCE [LARGE SCALE GENOMIC DNA]</scope>
    <source>
        <strain evidence="2">IMI 349063</strain>
    </source>
</reference>
<gene>
    <name evidence="1" type="ORF">CH063_09577</name>
</gene>
<dbReference type="Proteomes" id="UP000007174">
    <property type="component" value="Unassembled WGS sequence"/>
</dbReference>
<dbReference type="AlphaFoldDB" id="H1VE45"/>
<proteinExistence type="predicted"/>
<evidence type="ECO:0000313" key="1">
    <source>
        <dbReference type="EMBL" id="CCF38498.1"/>
    </source>
</evidence>
<dbReference type="HOGENOM" id="CLU_2242874_0_0_1"/>
<name>H1VE45_COLHI</name>
<accession>H1VE45</accession>
<evidence type="ECO:0000313" key="2">
    <source>
        <dbReference type="Proteomes" id="UP000007174"/>
    </source>
</evidence>
<feature type="non-terminal residue" evidence="1">
    <location>
        <position position="1"/>
    </location>
</feature>
<protein>
    <submittedName>
        <fullName evidence="1">Uncharacterized protein</fullName>
    </submittedName>
</protein>
<dbReference type="EMBL" id="CACQ02003003">
    <property type="protein sequence ID" value="CCF38498.1"/>
    <property type="molecule type" value="Genomic_DNA"/>
</dbReference>